<dbReference type="KEGG" id="ani:ANIA_03473"/>
<dbReference type="GO" id="GO:0005634">
    <property type="term" value="C:nucleus"/>
    <property type="evidence" value="ECO:0000318"/>
    <property type="project" value="GO_Central"/>
</dbReference>
<feature type="compositionally biased region" description="Basic residues" evidence="1">
    <location>
        <begin position="363"/>
        <end position="372"/>
    </location>
</feature>
<dbReference type="RefSeq" id="XP_661077.1">
    <property type="nucleotide sequence ID" value="XM_655985.1"/>
</dbReference>
<evidence type="ECO:0000313" key="3">
    <source>
        <dbReference type="EMBL" id="CBF76081.1"/>
    </source>
</evidence>
<dbReference type="InterPro" id="IPR050863">
    <property type="entry name" value="CenT-Element_Derived"/>
</dbReference>
<evidence type="ECO:0000256" key="1">
    <source>
        <dbReference type="SAM" id="MobiDB-lite"/>
    </source>
</evidence>
<dbReference type="VEuPathDB" id="FungiDB:AN3473"/>
<reference evidence="4" key="2">
    <citation type="journal article" date="2009" name="Fungal Genet. Biol.">
        <title>The 2008 update of the Aspergillus nidulans genome annotation: a community effort.</title>
        <authorList>
            <person name="Wortman J.R."/>
            <person name="Gilsenan J.M."/>
            <person name="Joardar V."/>
            <person name="Deegan J."/>
            <person name="Clutterbuck J."/>
            <person name="Andersen M.R."/>
            <person name="Archer D."/>
            <person name="Bencina M."/>
            <person name="Braus G."/>
            <person name="Coutinho P."/>
            <person name="von Dohren H."/>
            <person name="Doonan J."/>
            <person name="Driessen A.J."/>
            <person name="Durek P."/>
            <person name="Espeso E."/>
            <person name="Fekete E."/>
            <person name="Flipphi M."/>
            <person name="Estrada C.G."/>
            <person name="Geysens S."/>
            <person name="Goldman G."/>
            <person name="de Groot P.W."/>
            <person name="Hansen K."/>
            <person name="Harris S.D."/>
            <person name="Heinekamp T."/>
            <person name="Helmstaedt K."/>
            <person name="Henrissat B."/>
            <person name="Hofmann G."/>
            <person name="Homan T."/>
            <person name="Horio T."/>
            <person name="Horiuchi H."/>
            <person name="James S."/>
            <person name="Jones M."/>
            <person name="Karaffa L."/>
            <person name="Karanyi Z."/>
            <person name="Kato M."/>
            <person name="Keller N."/>
            <person name="Kelly D.E."/>
            <person name="Kiel J.A."/>
            <person name="Kim J.M."/>
            <person name="van der Klei I.J."/>
            <person name="Klis F.M."/>
            <person name="Kovalchuk A."/>
            <person name="Krasevec N."/>
            <person name="Kubicek C.P."/>
            <person name="Liu B."/>
            <person name="Maccabe A."/>
            <person name="Meyer V."/>
            <person name="Mirabito P."/>
            <person name="Miskei M."/>
            <person name="Mos M."/>
            <person name="Mullins J."/>
            <person name="Nelson D.R."/>
            <person name="Nielsen J."/>
            <person name="Oakley B.R."/>
            <person name="Osmani S.A."/>
            <person name="Pakula T."/>
            <person name="Paszewski A."/>
            <person name="Paulsen I."/>
            <person name="Pilsyk S."/>
            <person name="Pocsi I."/>
            <person name="Punt P.J."/>
            <person name="Ram A.F."/>
            <person name="Ren Q."/>
            <person name="Robellet X."/>
            <person name="Robson G."/>
            <person name="Seiboth B."/>
            <person name="van Solingen P."/>
            <person name="Specht T."/>
            <person name="Sun J."/>
            <person name="Taheri-Talesh N."/>
            <person name="Takeshita N."/>
            <person name="Ussery D."/>
            <person name="vanKuyk P.A."/>
            <person name="Visser H."/>
            <person name="van de Vondervoort P.J."/>
            <person name="de Vries R.P."/>
            <person name="Walton J."/>
            <person name="Xiang X."/>
            <person name="Xiong Y."/>
            <person name="Zeng A.P."/>
            <person name="Brandt B.W."/>
            <person name="Cornell M.J."/>
            <person name="van den Hondel C.A."/>
            <person name="Visser J."/>
            <person name="Oliver S.G."/>
            <person name="Turner G."/>
        </authorList>
    </citation>
    <scope>GENOME REANNOTATION</scope>
    <source>
        <strain evidence="4">FGSC A4 / ATCC 38163 / CBS 112.46 / NRRL 194 / M139</strain>
    </source>
</reference>
<dbReference type="InParanoid" id="Q5B7K7"/>
<dbReference type="GeneID" id="2872895"/>
<protein>
    <recommendedName>
        <fullName evidence="2">DDE-1 domain-containing protein</fullName>
    </recommendedName>
</protein>
<dbReference type="OrthoDB" id="4503213at2759"/>
<keyword evidence="4" id="KW-1185">Reference proteome</keyword>
<dbReference type="EMBL" id="BN001302">
    <property type="protein sequence ID" value="CBF76081.1"/>
    <property type="molecule type" value="Genomic_DNA"/>
</dbReference>
<feature type="domain" description="DDE-1" evidence="2">
    <location>
        <begin position="29"/>
        <end position="203"/>
    </location>
</feature>
<sequence length="372" mass="43090">MLSKGLRIFSKRKYKQGNFKQCLQDRNCEWITTIACICADGTLLSPVLIYQAASSDIQDTWLQDFDPQHHKTFFASSPSGWTNDKLGYAWLTGVFDRETKDKVQRQWRLLFLDGHGSYLTMKFFNYCDDNKILLAIYPLHSTHSLQPLDVGIFSLLSHAYSSELEAYLYISMGLSHIIKRDFFRLFFPAWVKALSSKNIISSWRIVGIHPFNPEIVLARFSRELQSRPSTSESSRSILGAEDWRKIKKLLHDVVEDVYSENTRKLSLAMHNLSTENILLKLQCEGLQIALQNEKKKCQRGKPLQFQLKALDDGGAVFYSPQKIQQARDLQLGKERAAEQLKASKEEQKVRRQQEKEAKQHLIKDRRKIWASQ</sequence>
<name>Q5B7K7_EMENI</name>
<dbReference type="Pfam" id="PF03184">
    <property type="entry name" value="DDE_1"/>
    <property type="match status" value="1"/>
</dbReference>
<accession>C8V5D3</accession>
<feature type="compositionally biased region" description="Basic and acidic residues" evidence="1">
    <location>
        <begin position="334"/>
        <end position="362"/>
    </location>
</feature>
<dbReference type="PANTHER" id="PTHR19303:SF74">
    <property type="entry name" value="POGO TRANSPOSABLE ELEMENT WITH KRAB DOMAIN"/>
    <property type="match status" value="1"/>
</dbReference>
<dbReference type="AlphaFoldDB" id="Q5B7K7"/>
<dbReference type="STRING" id="227321.Q5B7K7"/>
<dbReference type="Proteomes" id="UP000000560">
    <property type="component" value="Chromosome II"/>
</dbReference>
<accession>Q5B7K7</accession>
<organism evidence="3 4">
    <name type="scientific">Emericella nidulans (strain FGSC A4 / ATCC 38163 / CBS 112.46 / NRRL 194 / M139)</name>
    <name type="common">Aspergillus nidulans</name>
    <dbReference type="NCBI Taxonomy" id="227321"/>
    <lineage>
        <taxon>Eukaryota</taxon>
        <taxon>Fungi</taxon>
        <taxon>Dikarya</taxon>
        <taxon>Ascomycota</taxon>
        <taxon>Pezizomycotina</taxon>
        <taxon>Eurotiomycetes</taxon>
        <taxon>Eurotiomycetidae</taxon>
        <taxon>Eurotiales</taxon>
        <taxon>Aspergillaceae</taxon>
        <taxon>Aspergillus</taxon>
        <taxon>Aspergillus subgen. Nidulantes</taxon>
    </lineage>
</organism>
<feature type="region of interest" description="Disordered" evidence="1">
    <location>
        <begin position="334"/>
        <end position="372"/>
    </location>
</feature>
<dbReference type="PANTHER" id="PTHR19303">
    <property type="entry name" value="TRANSPOSON"/>
    <property type="match status" value="1"/>
</dbReference>
<reference evidence="4" key="1">
    <citation type="journal article" date="2005" name="Nature">
        <title>Sequencing of Aspergillus nidulans and comparative analysis with A. fumigatus and A. oryzae.</title>
        <authorList>
            <person name="Galagan J.E."/>
            <person name="Calvo S.E."/>
            <person name="Cuomo C."/>
            <person name="Ma L.J."/>
            <person name="Wortman J.R."/>
            <person name="Batzoglou S."/>
            <person name="Lee S.I."/>
            <person name="Basturkmen M."/>
            <person name="Spevak C.C."/>
            <person name="Clutterbuck J."/>
            <person name="Kapitonov V."/>
            <person name="Jurka J."/>
            <person name="Scazzocchio C."/>
            <person name="Farman M."/>
            <person name="Butler J."/>
            <person name="Purcell S."/>
            <person name="Harris S."/>
            <person name="Braus G.H."/>
            <person name="Draht O."/>
            <person name="Busch S."/>
            <person name="D'Enfert C."/>
            <person name="Bouchier C."/>
            <person name="Goldman G.H."/>
            <person name="Bell-Pedersen D."/>
            <person name="Griffiths-Jones S."/>
            <person name="Doonan J.H."/>
            <person name="Yu J."/>
            <person name="Vienken K."/>
            <person name="Pain A."/>
            <person name="Freitag M."/>
            <person name="Selker E.U."/>
            <person name="Archer D.B."/>
            <person name="Penalva M.A."/>
            <person name="Oakley B.R."/>
            <person name="Momany M."/>
            <person name="Tanaka T."/>
            <person name="Kumagai T."/>
            <person name="Asai K."/>
            <person name="Machida M."/>
            <person name="Nierman W.C."/>
            <person name="Denning D.W."/>
            <person name="Caddick M."/>
            <person name="Hynes M."/>
            <person name="Paoletti M."/>
            <person name="Fischer R."/>
            <person name="Miller B."/>
            <person name="Dyer P."/>
            <person name="Sachs M.S."/>
            <person name="Osmani S.A."/>
            <person name="Birren B.W."/>
        </authorList>
    </citation>
    <scope>NUCLEOTIDE SEQUENCE [LARGE SCALE GENOMIC DNA]</scope>
    <source>
        <strain evidence="4">FGSC A4 / ATCC 38163 / CBS 112.46 / NRRL 194 / M139</strain>
    </source>
</reference>
<dbReference type="InterPro" id="IPR004875">
    <property type="entry name" value="DDE_SF_endonuclease_dom"/>
</dbReference>
<proteinExistence type="predicted"/>
<dbReference type="eggNOG" id="KOG3105">
    <property type="taxonomic scope" value="Eukaryota"/>
</dbReference>
<evidence type="ECO:0000259" key="2">
    <source>
        <dbReference type="Pfam" id="PF03184"/>
    </source>
</evidence>
<dbReference type="GO" id="GO:0003677">
    <property type="term" value="F:DNA binding"/>
    <property type="evidence" value="ECO:0000318"/>
    <property type="project" value="GO_Central"/>
</dbReference>
<dbReference type="OMA" id="SGTHENI"/>
<evidence type="ECO:0000313" key="4">
    <source>
        <dbReference type="Proteomes" id="UP000000560"/>
    </source>
</evidence>
<dbReference type="HOGENOM" id="CLU_013929_6_2_1"/>
<gene>
    <name evidence="3" type="ORF">ANIA_03473</name>
</gene>